<name>A0AAP0NBE6_LIQFO</name>
<feature type="region of interest" description="Disordered" evidence="1">
    <location>
        <begin position="49"/>
        <end position="108"/>
    </location>
</feature>
<dbReference type="AlphaFoldDB" id="A0AAP0NBE6"/>
<sequence length="148" mass="16862">MTIEVLFFPSPSNRHRQPLSQIWVRKLQPESQIWAHKLNLHHRTQFHLPSPVSTTISTQNRTDQPHNHNLDFPISHQNRTQIAPLQLSASSPTDDKLHPPLTTPRFGLQPSDLAAKLLSLLTPPSRIPFAVNDSPNLRSSRFSRRSPP</sequence>
<keyword evidence="3" id="KW-1185">Reference proteome</keyword>
<protein>
    <submittedName>
        <fullName evidence="2">Uncharacterized protein</fullName>
    </submittedName>
</protein>
<feature type="compositionally biased region" description="Polar residues" evidence="1">
    <location>
        <begin position="75"/>
        <end position="92"/>
    </location>
</feature>
<dbReference type="EMBL" id="JBBPBK010000015">
    <property type="protein sequence ID" value="KAK9269122.1"/>
    <property type="molecule type" value="Genomic_DNA"/>
</dbReference>
<evidence type="ECO:0000256" key="1">
    <source>
        <dbReference type="SAM" id="MobiDB-lite"/>
    </source>
</evidence>
<feature type="compositionally biased region" description="Polar residues" evidence="1">
    <location>
        <begin position="51"/>
        <end position="62"/>
    </location>
</feature>
<evidence type="ECO:0000313" key="3">
    <source>
        <dbReference type="Proteomes" id="UP001415857"/>
    </source>
</evidence>
<gene>
    <name evidence="2" type="ORF">L1049_000891</name>
</gene>
<reference evidence="2 3" key="1">
    <citation type="journal article" date="2024" name="Plant J.">
        <title>Genome sequences and population genomics reveal climatic adaptation and genomic divergence between two closely related sweetgum species.</title>
        <authorList>
            <person name="Xu W.Q."/>
            <person name="Ren C.Q."/>
            <person name="Zhang X.Y."/>
            <person name="Comes H.P."/>
            <person name="Liu X.H."/>
            <person name="Li Y.G."/>
            <person name="Kettle C.J."/>
            <person name="Jalonen R."/>
            <person name="Gaisberger H."/>
            <person name="Ma Y.Z."/>
            <person name="Qiu Y.X."/>
        </authorList>
    </citation>
    <scope>NUCLEOTIDE SEQUENCE [LARGE SCALE GENOMIC DNA]</scope>
    <source>
        <strain evidence="2">Hangzhou</strain>
    </source>
</reference>
<organism evidence="2 3">
    <name type="scientific">Liquidambar formosana</name>
    <name type="common">Formosan gum</name>
    <dbReference type="NCBI Taxonomy" id="63359"/>
    <lineage>
        <taxon>Eukaryota</taxon>
        <taxon>Viridiplantae</taxon>
        <taxon>Streptophyta</taxon>
        <taxon>Embryophyta</taxon>
        <taxon>Tracheophyta</taxon>
        <taxon>Spermatophyta</taxon>
        <taxon>Magnoliopsida</taxon>
        <taxon>eudicotyledons</taxon>
        <taxon>Gunneridae</taxon>
        <taxon>Pentapetalae</taxon>
        <taxon>Saxifragales</taxon>
        <taxon>Altingiaceae</taxon>
        <taxon>Liquidambar</taxon>
    </lineage>
</organism>
<proteinExistence type="predicted"/>
<accession>A0AAP0NBE6</accession>
<comment type="caution">
    <text evidence="2">The sequence shown here is derived from an EMBL/GenBank/DDBJ whole genome shotgun (WGS) entry which is preliminary data.</text>
</comment>
<dbReference type="Proteomes" id="UP001415857">
    <property type="component" value="Unassembled WGS sequence"/>
</dbReference>
<evidence type="ECO:0000313" key="2">
    <source>
        <dbReference type="EMBL" id="KAK9269122.1"/>
    </source>
</evidence>
<feature type="region of interest" description="Disordered" evidence="1">
    <location>
        <begin position="128"/>
        <end position="148"/>
    </location>
</feature>